<feature type="domain" description="Type I restriction modification DNA specificity" evidence="4">
    <location>
        <begin position="430"/>
        <end position="608"/>
    </location>
</feature>
<dbReference type="RefSeq" id="WP_188839726.1">
    <property type="nucleotide sequence ID" value="NZ_BMOT01000001.1"/>
</dbReference>
<keyword evidence="3" id="KW-0238">DNA-binding</keyword>
<gene>
    <name evidence="5" type="ORF">L2689_02105</name>
</gene>
<comment type="caution">
    <text evidence="5">The sequence shown here is derived from an EMBL/GenBank/DDBJ whole genome shotgun (WGS) entry which is preliminary data.</text>
</comment>
<dbReference type="PANTHER" id="PTHR43140">
    <property type="entry name" value="TYPE-1 RESTRICTION ENZYME ECOKI SPECIFICITY PROTEIN"/>
    <property type="match status" value="1"/>
</dbReference>
<keyword evidence="5" id="KW-0255">Endonuclease</keyword>
<proteinExistence type="inferred from homology"/>
<keyword evidence="2" id="KW-0680">Restriction system</keyword>
<keyword evidence="5" id="KW-0378">Hydrolase</keyword>
<dbReference type="InterPro" id="IPR051212">
    <property type="entry name" value="Type-I_RE_S_subunit"/>
</dbReference>
<evidence type="ECO:0000256" key="3">
    <source>
        <dbReference type="ARBA" id="ARBA00023125"/>
    </source>
</evidence>
<dbReference type="SUPFAM" id="SSF116734">
    <property type="entry name" value="DNA methylase specificity domain"/>
    <property type="match status" value="2"/>
</dbReference>
<keyword evidence="5" id="KW-0540">Nuclease</keyword>
<dbReference type="PANTHER" id="PTHR43140:SF1">
    <property type="entry name" value="TYPE I RESTRICTION ENZYME ECOKI SPECIFICITY SUBUNIT"/>
    <property type="match status" value="1"/>
</dbReference>
<evidence type="ECO:0000259" key="4">
    <source>
        <dbReference type="Pfam" id="PF01420"/>
    </source>
</evidence>
<dbReference type="GO" id="GO:0004519">
    <property type="term" value="F:endonuclease activity"/>
    <property type="evidence" value="ECO:0007669"/>
    <property type="project" value="UniProtKB-KW"/>
</dbReference>
<dbReference type="Proteomes" id="UP001203212">
    <property type="component" value="Unassembled WGS sequence"/>
</dbReference>
<dbReference type="InterPro" id="IPR044946">
    <property type="entry name" value="Restrct_endonuc_typeI_TRD_sf"/>
</dbReference>
<accession>A0ABT0KX41</accession>
<organism evidence="5 6">
    <name type="scientific">Shewanella aestuarii</name>
    <dbReference type="NCBI Taxonomy" id="1028752"/>
    <lineage>
        <taxon>Bacteria</taxon>
        <taxon>Pseudomonadati</taxon>
        <taxon>Pseudomonadota</taxon>
        <taxon>Gammaproteobacteria</taxon>
        <taxon>Alteromonadales</taxon>
        <taxon>Shewanellaceae</taxon>
        <taxon>Shewanella</taxon>
    </lineage>
</organism>
<evidence type="ECO:0000256" key="2">
    <source>
        <dbReference type="ARBA" id="ARBA00022747"/>
    </source>
</evidence>
<reference evidence="5 6" key="1">
    <citation type="submission" date="2022-01" db="EMBL/GenBank/DDBJ databases">
        <title>Whole genome-based taxonomy of the Shewanellaceae.</title>
        <authorList>
            <person name="Martin-Rodriguez A.J."/>
        </authorList>
    </citation>
    <scope>NUCLEOTIDE SEQUENCE [LARGE SCALE GENOMIC DNA]</scope>
    <source>
        <strain evidence="5 6">JCM 17801</strain>
    </source>
</reference>
<comment type="similarity">
    <text evidence="1">Belongs to the type-I restriction system S methylase family.</text>
</comment>
<evidence type="ECO:0000313" key="5">
    <source>
        <dbReference type="EMBL" id="MCL1116037.1"/>
    </source>
</evidence>
<feature type="domain" description="Type I restriction modification DNA specificity" evidence="4">
    <location>
        <begin position="113"/>
        <end position="289"/>
    </location>
</feature>
<dbReference type="CDD" id="cd17246">
    <property type="entry name" value="RMtype1_S_SonII-TRD2-CR2_like"/>
    <property type="match status" value="1"/>
</dbReference>
<evidence type="ECO:0000313" key="6">
    <source>
        <dbReference type="Proteomes" id="UP001203212"/>
    </source>
</evidence>
<evidence type="ECO:0000256" key="1">
    <source>
        <dbReference type="ARBA" id="ARBA00010923"/>
    </source>
</evidence>
<dbReference type="Gene3D" id="3.90.220.20">
    <property type="entry name" value="DNA methylase specificity domains"/>
    <property type="match status" value="2"/>
</dbReference>
<dbReference type="Pfam" id="PF01420">
    <property type="entry name" value="Methylase_S"/>
    <property type="match status" value="2"/>
</dbReference>
<keyword evidence="6" id="KW-1185">Reference proteome</keyword>
<dbReference type="EMBL" id="JAKILK010000001">
    <property type="protein sequence ID" value="MCL1116037.1"/>
    <property type="molecule type" value="Genomic_DNA"/>
</dbReference>
<sequence>MTDLTPPTHQAPTAASLITDHIDIWTSAIEQKSSAGRGTSNKFSLYGIKKLRELILELAVRGKLVPQDPNDEPASVLLERIAVEKAQLVKEGKLKKQKPLPEIGEDEKPFELPQGWEWSRLNDVYDVRDGTHSTPKYQDSGYPLVTSKNLSSGRLDLRDVKFISEEDHIEIAQRSNVDKNDILFAMIGSIGNAVIVDTDIDFSIKNVALFKYYSKNLASPEYLLRFLSFAEIKFKLEASGAVQSFVSLGKVRSFIIALPPLEEQHRIVAKVDELMLLCDALEAQTESSISAHQTLVETLLNALLLPNTTQQVPMNASNTLADSLAPAFDNSDANSPEPSLANNFDKAWLRIAEHFDTLFTTAASIDTLKQTILQLAVMGKLVPQNVNDEPAAKLLERIAKEKAQLIKDGKIKKQKPLPPITDEEKPFELPKGWAYERIGTFGIVGTGATPSRSNPLYWDPAEVNWVSSGETSDFFVAQTKEKVSKLAIKETNVSIYPVGTLIVAMYGQGKTRGQITELLEPAGTNQACAAIRLVDKSINHKDYVKLFFRKAYLELREHAAGGAQPNLNVGKIAATIVPIPPLEEQHRIVAKVDELMALCDQLKARLSNAQTTQLHLTDAIVEQVTGNVINNNKNEIQEEVPMKIITPLTTTSEFHGQSEALLAGIIRTLDDADAKSVWSKSGLTLPDFYKQLKKEIDAGFVNLPSKADFL</sequence>
<dbReference type="InterPro" id="IPR000055">
    <property type="entry name" value="Restrct_endonuc_typeI_TRD"/>
</dbReference>
<protein>
    <submittedName>
        <fullName evidence="5">Restriction endonuclease subunit S</fullName>
    </submittedName>
</protein>
<name>A0ABT0KX41_9GAMM</name>